<dbReference type="PIRSF" id="PIRSF006324">
    <property type="entry name" value="LeuE"/>
    <property type="match status" value="1"/>
</dbReference>
<reference evidence="8" key="1">
    <citation type="journal article" date="2019" name="Int. J. Syst. Evol. Microbiol.">
        <title>The Global Catalogue of Microorganisms (GCM) 10K type strain sequencing project: providing services to taxonomists for standard genome sequencing and annotation.</title>
        <authorList>
            <consortium name="The Broad Institute Genomics Platform"/>
            <consortium name="The Broad Institute Genome Sequencing Center for Infectious Disease"/>
            <person name="Wu L."/>
            <person name="Ma J."/>
        </authorList>
    </citation>
    <scope>NUCLEOTIDE SEQUENCE [LARGE SCALE GENOMIC DNA]</scope>
    <source>
        <strain evidence="8">JCM 17924</strain>
    </source>
</reference>
<evidence type="ECO:0000313" key="7">
    <source>
        <dbReference type="EMBL" id="GAA4379898.1"/>
    </source>
</evidence>
<proteinExistence type="predicted"/>
<protein>
    <submittedName>
        <fullName evidence="7">LysE family translocator</fullName>
    </submittedName>
</protein>
<evidence type="ECO:0000256" key="2">
    <source>
        <dbReference type="ARBA" id="ARBA00022475"/>
    </source>
</evidence>
<dbReference type="EMBL" id="BAABHA010000003">
    <property type="protein sequence ID" value="GAA4379898.1"/>
    <property type="molecule type" value="Genomic_DNA"/>
</dbReference>
<feature type="transmembrane region" description="Helical" evidence="6">
    <location>
        <begin position="6"/>
        <end position="28"/>
    </location>
</feature>
<evidence type="ECO:0000256" key="3">
    <source>
        <dbReference type="ARBA" id="ARBA00022692"/>
    </source>
</evidence>
<feature type="transmembrane region" description="Helical" evidence="6">
    <location>
        <begin position="155"/>
        <end position="176"/>
    </location>
</feature>
<dbReference type="PANTHER" id="PTHR30086">
    <property type="entry name" value="ARGININE EXPORTER PROTEIN ARGO"/>
    <property type="match status" value="1"/>
</dbReference>
<keyword evidence="8" id="KW-1185">Reference proteome</keyword>
<comment type="subcellular location">
    <subcellularLocation>
        <location evidence="1">Cell membrane</location>
        <topology evidence="1">Multi-pass membrane protein</topology>
    </subcellularLocation>
</comment>
<comment type="caution">
    <text evidence="7">The sequence shown here is derived from an EMBL/GenBank/DDBJ whole genome shotgun (WGS) entry which is preliminary data.</text>
</comment>
<evidence type="ECO:0000313" key="8">
    <source>
        <dbReference type="Proteomes" id="UP001500454"/>
    </source>
</evidence>
<feature type="transmembrane region" description="Helical" evidence="6">
    <location>
        <begin position="113"/>
        <end position="135"/>
    </location>
</feature>
<gene>
    <name evidence="7" type="ORF">GCM10023186_17780</name>
</gene>
<dbReference type="PANTHER" id="PTHR30086:SF20">
    <property type="entry name" value="ARGININE EXPORTER PROTEIN ARGO-RELATED"/>
    <property type="match status" value="1"/>
</dbReference>
<keyword evidence="4 6" id="KW-1133">Transmembrane helix</keyword>
<dbReference type="Pfam" id="PF01810">
    <property type="entry name" value="LysE"/>
    <property type="match status" value="1"/>
</dbReference>
<keyword evidence="3 6" id="KW-0812">Transmembrane</keyword>
<feature type="transmembrane region" description="Helical" evidence="6">
    <location>
        <begin position="40"/>
        <end position="64"/>
    </location>
</feature>
<evidence type="ECO:0000256" key="5">
    <source>
        <dbReference type="ARBA" id="ARBA00023136"/>
    </source>
</evidence>
<evidence type="ECO:0000256" key="6">
    <source>
        <dbReference type="SAM" id="Phobius"/>
    </source>
</evidence>
<evidence type="ECO:0000256" key="1">
    <source>
        <dbReference type="ARBA" id="ARBA00004651"/>
    </source>
</evidence>
<evidence type="ECO:0000256" key="4">
    <source>
        <dbReference type="ARBA" id="ARBA00022989"/>
    </source>
</evidence>
<dbReference type="Proteomes" id="UP001500454">
    <property type="component" value="Unassembled WGS sequence"/>
</dbReference>
<name>A0ABP8IYA1_9BACT</name>
<accession>A0ABP8IYA1</accession>
<keyword evidence="2" id="KW-1003">Cell membrane</keyword>
<sequence length="209" mass="22431">MGIDNLWTFLVAALLFTMTPGLDTIFILNKSLSQGKQAGFYATLGINTGVLVHTLFAALGLSVLVAQSAVAFSVVKYAGAAYLVYLGVAKLLRPQPLLEAADPGQVPRSGAQDFFSGVVTNVLNPKVALFFLAFFPQFIQPQALTSPWPFLQLGGLYAAVGLGWFSILTLFASYFSARVVNSPHASRWLNRLSGVAFLAMGLKLALTKR</sequence>
<dbReference type="InterPro" id="IPR001123">
    <property type="entry name" value="LeuE-type"/>
</dbReference>
<keyword evidence="5 6" id="KW-0472">Membrane</keyword>
<dbReference type="RefSeq" id="WP_345223365.1">
    <property type="nucleotide sequence ID" value="NZ_BAABHA010000003.1"/>
</dbReference>
<organism evidence="7 8">
    <name type="scientific">Hymenobacter koreensis</name>
    <dbReference type="NCBI Taxonomy" id="1084523"/>
    <lineage>
        <taxon>Bacteria</taxon>
        <taxon>Pseudomonadati</taxon>
        <taxon>Bacteroidota</taxon>
        <taxon>Cytophagia</taxon>
        <taxon>Cytophagales</taxon>
        <taxon>Hymenobacteraceae</taxon>
        <taxon>Hymenobacter</taxon>
    </lineage>
</organism>